<dbReference type="EMBL" id="CP047593">
    <property type="protein sequence ID" value="QHI68209.1"/>
    <property type="molecule type" value="Genomic_DNA"/>
</dbReference>
<keyword evidence="2 5" id="KW-0812">Transmembrane</keyword>
<feature type="transmembrane region" description="Helical" evidence="5">
    <location>
        <begin position="72"/>
        <end position="93"/>
    </location>
</feature>
<dbReference type="PANTHER" id="PTHR37306">
    <property type="entry name" value="COLICIN V PRODUCTION PROTEIN"/>
    <property type="match status" value="1"/>
</dbReference>
<dbReference type="Proteomes" id="UP000464954">
    <property type="component" value="Chromosome"/>
</dbReference>
<dbReference type="Pfam" id="PF02674">
    <property type="entry name" value="Colicin_V"/>
    <property type="match status" value="1"/>
</dbReference>
<sequence>MGFPDTFYTIDVLFGVFVLLFGVAGMLRGLAGELARLITLAVLLAVSCLFYPQLSQLAARQWAALPPAAVQAVTAAALLLSAFLLFMLLKIILRRALKEQVGVFFDRILGALLGMVFGALLGISVLCTLSLLPQERAYVMLSEKSAVGGWVCDRLTPWVYPRVLELPVFSGGRLEVPAE</sequence>
<feature type="transmembrane region" description="Helical" evidence="5">
    <location>
        <begin position="34"/>
        <end position="52"/>
    </location>
</feature>
<evidence type="ECO:0000256" key="5">
    <source>
        <dbReference type="SAM" id="Phobius"/>
    </source>
</evidence>
<dbReference type="GO" id="GO:0009403">
    <property type="term" value="P:toxin biosynthetic process"/>
    <property type="evidence" value="ECO:0007669"/>
    <property type="project" value="InterPro"/>
</dbReference>
<dbReference type="KEGG" id="taer:GT409_01665"/>
<feature type="transmembrane region" description="Helical" evidence="5">
    <location>
        <begin position="105"/>
        <end position="132"/>
    </location>
</feature>
<evidence type="ECO:0000313" key="6">
    <source>
        <dbReference type="EMBL" id="QHI68209.1"/>
    </source>
</evidence>
<dbReference type="RefSeq" id="WP_160626308.1">
    <property type="nucleotide sequence ID" value="NZ_CP047593.1"/>
</dbReference>
<reference evidence="6 7" key="1">
    <citation type="submission" date="2020-01" db="EMBL/GenBank/DDBJ databases">
        <title>Ponticoccus aerotolerans gen. nov., sp. nov., an anaerobic bacterium and proposal of Ponticoccusceae fam. nov., Ponticoccusles ord. nov. and Ponticoccuse classis nov. in the phylum Kiritimatiellaeota.</title>
        <authorList>
            <person name="Zhou L.Y."/>
            <person name="Du Z.J."/>
        </authorList>
    </citation>
    <scope>NUCLEOTIDE SEQUENCE [LARGE SCALE GENOMIC DNA]</scope>
    <source>
        <strain evidence="6 7">S-5007</strain>
    </source>
</reference>
<evidence type="ECO:0000256" key="4">
    <source>
        <dbReference type="ARBA" id="ARBA00023136"/>
    </source>
</evidence>
<organism evidence="6 7">
    <name type="scientific">Tichowtungia aerotolerans</name>
    <dbReference type="NCBI Taxonomy" id="2697043"/>
    <lineage>
        <taxon>Bacteria</taxon>
        <taxon>Pseudomonadati</taxon>
        <taxon>Kiritimatiellota</taxon>
        <taxon>Tichowtungiia</taxon>
        <taxon>Tichowtungiales</taxon>
        <taxon>Tichowtungiaceae</taxon>
        <taxon>Tichowtungia</taxon>
    </lineage>
</organism>
<evidence type="ECO:0008006" key="8">
    <source>
        <dbReference type="Google" id="ProtNLM"/>
    </source>
</evidence>
<gene>
    <name evidence="6" type="ORF">GT409_01665</name>
</gene>
<evidence type="ECO:0000256" key="1">
    <source>
        <dbReference type="ARBA" id="ARBA00004141"/>
    </source>
</evidence>
<protein>
    <recommendedName>
        <fullName evidence="8">CvpA family protein</fullName>
    </recommendedName>
</protein>
<name>A0A6P1M083_9BACT</name>
<dbReference type="GO" id="GO:0016020">
    <property type="term" value="C:membrane"/>
    <property type="evidence" value="ECO:0007669"/>
    <property type="project" value="UniProtKB-SubCell"/>
</dbReference>
<keyword evidence="7" id="KW-1185">Reference proteome</keyword>
<comment type="subcellular location">
    <subcellularLocation>
        <location evidence="1">Membrane</location>
        <topology evidence="1">Multi-pass membrane protein</topology>
    </subcellularLocation>
</comment>
<accession>A0A6P1M083</accession>
<evidence type="ECO:0000313" key="7">
    <source>
        <dbReference type="Proteomes" id="UP000464954"/>
    </source>
</evidence>
<proteinExistence type="predicted"/>
<keyword evidence="3 5" id="KW-1133">Transmembrane helix</keyword>
<evidence type="ECO:0000256" key="2">
    <source>
        <dbReference type="ARBA" id="ARBA00022692"/>
    </source>
</evidence>
<keyword evidence="4 5" id="KW-0472">Membrane</keyword>
<evidence type="ECO:0000256" key="3">
    <source>
        <dbReference type="ARBA" id="ARBA00022989"/>
    </source>
</evidence>
<feature type="transmembrane region" description="Helical" evidence="5">
    <location>
        <begin position="6"/>
        <end position="27"/>
    </location>
</feature>
<dbReference type="AlphaFoldDB" id="A0A6P1M083"/>
<dbReference type="InterPro" id="IPR003825">
    <property type="entry name" value="Colicin-V_CvpA"/>
</dbReference>
<dbReference type="PANTHER" id="PTHR37306:SF1">
    <property type="entry name" value="COLICIN V PRODUCTION PROTEIN"/>
    <property type="match status" value="1"/>
</dbReference>